<evidence type="ECO:0000256" key="1">
    <source>
        <dbReference type="SAM" id="MobiDB-lite"/>
    </source>
</evidence>
<reference evidence="4" key="1">
    <citation type="journal article" date="2018" name="Nat. Microbiol.">
        <title>Leveraging single-cell genomics to expand the fungal tree of life.</title>
        <authorList>
            <person name="Ahrendt S.R."/>
            <person name="Quandt C.A."/>
            <person name="Ciobanu D."/>
            <person name="Clum A."/>
            <person name="Salamov A."/>
            <person name="Andreopoulos B."/>
            <person name="Cheng J.F."/>
            <person name="Woyke T."/>
            <person name="Pelin A."/>
            <person name="Henrissat B."/>
            <person name="Reynolds N.K."/>
            <person name="Benny G.L."/>
            <person name="Smith M.E."/>
            <person name="James T.Y."/>
            <person name="Grigoriev I.V."/>
        </authorList>
    </citation>
    <scope>NUCLEOTIDE SEQUENCE [LARGE SCALE GENOMIC DNA]</scope>
    <source>
        <strain evidence="4">ATCC 52028</strain>
    </source>
</reference>
<evidence type="ECO:0008006" key="5">
    <source>
        <dbReference type="Google" id="ProtNLM"/>
    </source>
</evidence>
<feature type="transmembrane region" description="Helical" evidence="2">
    <location>
        <begin position="403"/>
        <end position="424"/>
    </location>
</feature>
<feature type="compositionally biased region" description="Pro residues" evidence="1">
    <location>
        <begin position="27"/>
        <end position="40"/>
    </location>
</feature>
<sequence>MPSRHQRRRRPASGADSPAAHRETPPSARPPLRPPQPPPRLARREAHHPLRAAAAVHRRTSPPPPPPPPSSSGDQRDRPRADRAAAPAHDTFRLARRSVSDAGPGRLLDGEQLYRRSKRSLGRESAAPPDRSAAPAALEKGSILQRLVKREAHRLRRMKRSQTLLPSHPDMTETAASDLRMGEKIGAAGEAPLTDPGAVPHGISPIADRGSESDLPLSKSSGSDLDAELASANSRQPDGELPETSKDSLTSLSSEKAVPADRLPNSDPDPWVGGPTESRADTALIRSQLDDTAAAKSETDPIVADIEPSDALVTRTAETSADRTTDAAADSDPLAPPGSPLDPWQDSNVTQLGGPEMLNSSLSRPGQQTVISTSTHPVALNVITVLPATIETAERLRHIVGPIYKALFGVMVGTIVLSTLFFLMRRQQDYFLRRRPLFPLLLGAFGALFVTAGFMGQKALDQGLPCVLMSWILYIGCCMSLFSFTARFMWLQYNHRLNRAKVKMICAQVYRPRETMSQDREDETTRRTRIRSSIQIRKIYSKQSGPTATDAHPVLTNGSRFFGPDASSQRRLRWLAIGVHLLVLCWLAVLQLYWSRSGRTHDRGNSCSYDWEEIPLMATMAFFALILTPAVFVVLRHVHDPFYVKRELWCTSIVYSLCFVAYFVWSSIADTSILRIVINPGDFVALALFIGHLFAVLGPTVASWMGAAGRERAGEAPLPMCESRRGRAARLRRAIPTDGITALRCPEDYNDRSSFRKLLAEQEAFDALIRYCAQAHSAELPLFYRQWRGLMGRVLVGSGVVDEDALLAAHTRIRGAPQVHAGGYGPRDASLAHTHGPKATVPRGLAEAFRENAKPNVLVHEAPHVDPGLAPDTIVPPFLVEHYYSFFDTFLARGSPLAVDVPFDIYETIVRQFENFERGTRINKGALRATVFDEARTYVVDRIFQEDFLGFVRRERRLVKKVIRR</sequence>
<dbReference type="AlphaFoldDB" id="A0A4V1IV58"/>
<feature type="transmembrane region" description="Helical" evidence="2">
    <location>
        <begin position="436"/>
        <end position="456"/>
    </location>
</feature>
<dbReference type="InterPro" id="IPR036305">
    <property type="entry name" value="RGS_sf"/>
</dbReference>
<feature type="compositionally biased region" description="Basic residues" evidence="1">
    <location>
        <begin position="151"/>
        <end position="160"/>
    </location>
</feature>
<accession>A0A4V1IV58</accession>
<feature type="compositionally biased region" description="Low complexity" evidence="1">
    <location>
        <begin position="125"/>
        <end position="137"/>
    </location>
</feature>
<dbReference type="EMBL" id="ML014132">
    <property type="protein sequence ID" value="RKP02909.1"/>
    <property type="molecule type" value="Genomic_DNA"/>
</dbReference>
<organism evidence="3 4">
    <name type="scientific">Caulochytrium protostelioides</name>
    <dbReference type="NCBI Taxonomy" id="1555241"/>
    <lineage>
        <taxon>Eukaryota</taxon>
        <taxon>Fungi</taxon>
        <taxon>Fungi incertae sedis</taxon>
        <taxon>Chytridiomycota</taxon>
        <taxon>Chytridiomycota incertae sedis</taxon>
        <taxon>Chytridiomycetes</taxon>
        <taxon>Caulochytriales</taxon>
        <taxon>Caulochytriaceae</taxon>
        <taxon>Caulochytrium</taxon>
    </lineage>
</organism>
<dbReference type="Gene3D" id="1.10.167.10">
    <property type="entry name" value="Regulator of G-protein Signalling 4, domain 2"/>
    <property type="match status" value="1"/>
</dbReference>
<keyword evidence="2" id="KW-1133">Transmembrane helix</keyword>
<feature type="compositionally biased region" description="Pro residues" evidence="1">
    <location>
        <begin position="61"/>
        <end position="70"/>
    </location>
</feature>
<feature type="region of interest" description="Disordered" evidence="1">
    <location>
        <begin position="1"/>
        <end position="346"/>
    </location>
</feature>
<feature type="transmembrane region" description="Helical" evidence="2">
    <location>
        <begin position="468"/>
        <end position="490"/>
    </location>
</feature>
<keyword evidence="4" id="KW-1185">Reference proteome</keyword>
<dbReference type="STRING" id="1555241.A0A4V1IV58"/>
<feature type="compositionally biased region" description="Basic residues" evidence="1">
    <location>
        <begin position="49"/>
        <end position="60"/>
    </location>
</feature>
<feature type="transmembrane region" description="Helical" evidence="2">
    <location>
        <begin position="685"/>
        <end position="705"/>
    </location>
</feature>
<dbReference type="InterPro" id="IPR044926">
    <property type="entry name" value="RGS_subdomain_2"/>
</dbReference>
<proteinExistence type="predicted"/>
<gene>
    <name evidence="3" type="ORF">CXG81DRAFT_17434</name>
</gene>
<feature type="compositionally biased region" description="Basic and acidic residues" evidence="1">
    <location>
        <begin position="74"/>
        <end position="83"/>
    </location>
</feature>
<feature type="compositionally biased region" description="Basic residues" evidence="1">
    <location>
        <begin position="1"/>
        <end position="11"/>
    </location>
</feature>
<evidence type="ECO:0000313" key="4">
    <source>
        <dbReference type="Proteomes" id="UP000274922"/>
    </source>
</evidence>
<protein>
    <recommendedName>
        <fullName evidence="5">RGS domain-containing protein</fullName>
    </recommendedName>
</protein>
<keyword evidence="2" id="KW-0472">Membrane</keyword>
<evidence type="ECO:0000313" key="3">
    <source>
        <dbReference type="EMBL" id="RKP02909.1"/>
    </source>
</evidence>
<feature type="transmembrane region" description="Helical" evidence="2">
    <location>
        <begin position="647"/>
        <end position="665"/>
    </location>
</feature>
<feature type="transmembrane region" description="Helical" evidence="2">
    <location>
        <begin position="574"/>
        <end position="594"/>
    </location>
</feature>
<evidence type="ECO:0000256" key="2">
    <source>
        <dbReference type="SAM" id="Phobius"/>
    </source>
</evidence>
<name>A0A4V1IV58_9FUNG</name>
<keyword evidence="2" id="KW-0812">Transmembrane</keyword>
<feature type="transmembrane region" description="Helical" evidence="2">
    <location>
        <begin position="614"/>
        <end position="635"/>
    </location>
</feature>
<dbReference type="OrthoDB" id="2149835at2759"/>
<dbReference type="Proteomes" id="UP000274922">
    <property type="component" value="Unassembled WGS sequence"/>
</dbReference>
<dbReference type="SUPFAM" id="SSF48097">
    <property type="entry name" value="Regulator of G-protein signaling, RGS"/>
    <property type="match status" value="1"/>
</dbReference>